<accession>A0A1X7UTS4</accession>
<dbReference type="EnsemblMetazoa" id="Aqu2.1.30924_001">
    <property type="protein sequence ID" value="Aqu2.1.30924_001"/>
    <property type="gene ID" value="Aqu2.1.30924"/>
</dbReference>
<proteinExistence type="predicted"/>
<dbReference type="AlphaFoldDB" id="A0A1X7UTS4"/>
<organism evidence="1">
    <name type="scientific">Amphimedon queenslandica</name>
    <name type="common">Sponge</name>
    <dbReference type="NCBI Taxonomy" id="400682"/>
    <lineage>
        <taxon>Eukaryota</taxon>
        <taxon>Metazoa</taxon>
        <taxon>Porifera</taxon>
        <taxon>Demospongiae</taxon>
        <taxon>Heteroscleromorpha</taxon>
        <taxon>Haplosclerida</taxon>
        <taxon>Niphatidae</taxon>
        <taxon>Amphimedon</taxon>
    </lineage>
</organism>
<evidence type="ECO:0000313" key="1">
    <source>
        <dbReference type="EnsemblMetazoa" id="Aqu2.1.30924_001"/>
    </source>
</evidence>
<dbReference type="eggNOG" id="KOG0987">
    <property type="taxonomic scope" value="Eukaryota"/>
</dbReference>
<name>A0A1X7UTS4_AMPQE</name>
<dbReference type="STRING" id="400682.A0A1X7UTS4"/>
<evidence type="ECO:0008006" key="2">
    <source>
        <dbReference type="Google" id="ProtNLM"/>
    </source>
</evidence>
<protein>
    <recommendedName>
        <fullName evidence="2">Helitron helicase-like domain-containing protein</fullName>
    </recommendedName>
</protein>
<dbReference type="InParanoid" id="A0A1X7UTS4"/>
<sequence length="207" mass="24185">MFNKVLIKGQILGQVREFYYEKEYQARVAPHYQCLMWIANAPVAGKSRAEDVVRFIDERVTCNIPSEDTCLELHEIVTRYQLHKCSNYCKKTRKCSKNLFVTKCKFGFPRPVSEKTVLKNVQQSMKAEKKIYHLKRSEEKVRVNDYDPLLLLLWKAILDVPFTSECSLALADYVSNYVTEAERGHMQDLCQDILDDRGIYSKLFRIG</sequence>
<reference evidence="1" key="1">
    <citation type="submission" date="2017-05" db="UniProtKB">
        <authorList>
            <consortium name="EnsemblMetazoa"/>
        </authorList>
    </citation>
    <scope>IDENTIFICATION</scope>
</reference>